<evidence type="ECO:0000256" key="3">
    <source>
        <dbReference type="ARBA" id="ARBA00022989"/>
    </source>
</evidence>
<feature type="compositionally biased region" description="Basic residues" evidence="5">
    <location>
        <begin position="45"/>
        <end position="60"/>
    </location>
</feature>
<dbReference type="Proteomes" id="UP001176940">
    <property type="component" value="Unassembled WGS sequence"/>
</dbReference>
<keyword evidence="7" id="KW-1185">Reference proteome</keyword>
<evidence type="ECO:0000256" key="2">
    <source>
        <dbReference type="ARBA" id="ARBA00022692"/>
    </source>
</evidence>
<protein>
    <submittedName>
        <fullName evidence="6">Uncharacterized protein</fullName>
    </submittedName>
</protein>
<evidence type="ECO:0000256" key="5">
    <source>
        <dbReference type="SAM" id="MobiDB-lite"/>
    </source>
</evidence>
<organism evidence="6 7">
    <name type="scientific">Ranitomeya imitator</name>
    <name type="common">mimic poison frog</name>
    <dbReference type="NCBI Taxonomy" id="111125"/>
    <lineage>
        <taxon>Eukaryota</taxon>
        <taxon>Metazoa</taxon>
        <taxon>Chordata</taxon>
        <taxon>Craniata</taxon>
        <taxon>Vertebrata</taxon>
        <taxon>Euteleostomi</taxon>
        <taxon>Amphibia</taxon>
        <taxon>Batrachia</taxon>
        <taxon>Anura</taxon>
        <taxon>Neobatrachia</taxon>
        <taxon>Hyloidea</taxon>
        <taxon>Dendrobatidae</taxon>
        <taxon>Dendrobatinae</taxon>
        <taxon>Ranitomeya</taxon>
    </lineage>
</organism>
<comment type="caution">
    <text evidence="6">The sequence shown here is derived from an EMBL/GenBank/DDBJ whole genome shotgun (WGS) entry which is preliminary data.</text>
</comment>
<evidence type="ECO:0000313" key="7">
    <source>
        <dbReference type="Proteomes" id="UP001176940"/>
    </source>
</evidence>
<evidence type="ECO:0000256" key="4">
    <source>
        <dbReference type="ARBA" id="ARBA00023136"/>
    </source>
</evidence>
<dbReference type="Pfam" id="PF05277">
    <property type="entry name" value="DUF726"/>
    <property type="match status" value="1"/>
</dbReference>
<feature type="non-terminal residue" evidence="6">
    <location>
        <position position="83"/>
    </location>
</feature>
<gene>
    <name evidence="6" type="ORF">RIMI_LOCUS18548847</name>
</gene>
<reference evidence="6" key="1">
    <citation type="submission" date="2023-07" db="EMBL/GenBank/DDBJ databases">
        <authorList>
            <person name="Stuckert A."/>
        </authorList>
    </citation>
    <scope>NUCLEOTIDE SEQUENCE</scope>
</reference>
<sequence length="83" mass="9239">MVNVDLSSVVNGHLDYMKQMDTILKAVGIKTKECRLKSRALSSTRRLRSRAARRQKKRGATRTFPMGLGTDHNPKLAPVALCS</sequence>
<proteinExistence type="predicted"/>
<evidence type="ECO:0000313" key="6">
    <source>
        <dbReference type="EMBL" id="CAJ0963124.1"/>
    </source>
</evidence>
<name>A0ABN9MC16_9NEOB</name>
<evidence type="ECO:0000256" key="1">
    <source>
        <dbReference type="ARBA" id="ARBA00004141"/>
    </source>
</evidence>
<feature type="region of interest" description="Disordered" evidence="5">
    <location>
        <begin position="40"/>
        <end position="72"/>
    </location>
</feature>
<keyword evidence="3" id="KW-1133">Transmembrane helix</keyword>
<keyword evidence="2" id="KW-0812">Transmembrane</keyword>
<dbReference type="EMBL" id="CAUEEQ010056846">
    <property type="protein sequence ID" value="CAJ0963124.1"/>
    <property type="molecule type" value="Genomic_DNA"/>
</dbReference>
<comment type="subcellular location">
    <subcellularLocation>
        <location evidence="1">Membrane</location>
        <topology evidence="1">Multi-pass membrane protein</topology>
    </subcellularLocation>
</comment>
<keyword evidence="4" id="KW-0472">Membrane</keyword>
<accession>A0ABN9MC16</accession>
<dbReference type="InterPro" id="IPR007941">
    <property type="entry name" value="DUF726"/>
</dbReference>